<sequence>MIADRPGYDALAEKYAETFPEPFQTAIERRAVDAFADLVQASGLEPGVVDVGCGTGGVAAHLARRGLSVHGVDPSTGMLAVARREHPELTVTEGDARLTGVDLSKVGGVIARHSLIHVPPDEVRAVLVDWSARLPTGAVVLVSAQAADEPGVHEFDHAVTRAWRWHPDALGAAVVAAGFDELWRTVSRADADHRFPDVHLVARCR</sequence>
<dbReference type="PANTHER" id="PTHR43861">
    <property type="entry name" value="TRANS-ACONITATE 2-METHYLTRANSFERASE-RELATED"/>
    <property type="match status" value="1"/>
</dbReference>
<dbReference type="Pfam" id="PF13649">
    <property type="entry name" value="Methyltransf_25"/>
    <property type="match status" value="1"/>
</dbReference>
<dbReference type="GO" id="GO:0032259">
    <property type="term" value="P:methylation"/>
    <property type="evidence" value="ECO:0007669"/>
    <property type="project" value="UniProtKB-KW"/>
</dbReference>
<dbReference type="STRING" id="644548.SCNU_18662"/>
<dbReference type="Proteomes" id="UP000035065">
    <property type="component" value="Unassembled WGS sequence"/>
</dbReference>
<evidence type="ECO:0000256" key="1">
    <source>
        <dbReference type="ARBA" id="ARBA00022679"/>
    </source>
</evidence>
<dbReference type="CDD" id="cd02440">
    <property type="entry name" value="AdoMet_MTases"/>
    <property type="match status" value="1"/>
</dbReference>
<gene>
    <name evidence="3" type="ORF">SCNU_18662</name>
</gene>
<protein>
    <submittedName>
        <fullName evidence="3">Type 11 methyltransferase</fullName>
    </submittedName>
</protein>
<keyword evidence="3" id="KW-0489">Methyltransferase</keyword>
<name>F1YP83_9ACTN</name>
<comment type="caution">
    <text evidence="3">The sequence shown here is derived from an EMBL/GenBank/DDBJ whole genome shotgun (WGS) entry which is preliminary data.</text>
</comment>
<dbReference type="GO" id="GO:0008168">
    <property type="term" value="F:methyltransferase activity"/>
    <property type="evidence" value="ECO:0007669"/>
    <property type="project" value="UniProtKB-KW"/>
</dbReference>
<dbReference type="InterPro" id="IPR029063">
    <property type="entry name" value="SAM-dependent_MTases_sf"/>
</dbReference>
<feature type="domain" description="Methyltransferase" evidence="2">
    <location>
        <begin position="48"/>
        <end position="133"/>
    </location>
</feature>
<proteinExistence type="predicted"/>
<keyword evidence="1 3" id="KW-0808">Transferase</keyword>
<dbReference type="EMBL" id="AEUD01000022">
    <property type="protein sequence ID" value="EGD53478.1"/>
    <property type="molecule type" value="Genomic_DNA"/>
</dbReference>
<reference evidence="3 4" key="1">
    <citation type="journal article" date="2011" name="J. Bacteriol.">
        <title>Draft Genome Sequence of Gordonia neofelifaecis NRRL B-59395, a Cholesterol-Degrading Actinomycete.</title>
        <authorList>
            <person name="Ge F."/>
            <person name="Li W."/>
            <person name="Chen G."/>
            <person name="Liu Y."/>
            <person name="Zhang G."/>
            <person name="Yong B."/>
            <person name="Wang Q."/>
            <person name="Wang N."/>
            <person name="Huang Z."/>
            <person name="Li W."/>
            <person name="Wang J."/>
            <person name="Wu C."/>
            <person name="Xie Q."/>
            <person name="Liu G."/>
        </authorList>
    </citation>
    <scope>NUCLEOTIDE SEQUENCE [LARGE SCALE GENOMIC DNA]</scope>
    <source>
        <strain evidence="3 4">NRRL B-59395</strain>
    </source>
</reference>
<dbReference type="InterPro" id="IPR041698">
    <property type="entry name" value="Methyltransf_25"/>
</dbReference>
<dbReference type="SUPFAM" id="SSF53335">
    <property type="entry name" value="S-adenosyl-L-methionine-dependent methyltransferases"/>
    <property type="match status" value="1"/>
</dbReference>
<dbReference type="Gene3D" id="3.40.50.150">
    <property type="entry name" value="Vaccinia Virus protein VP39"/>
    <property type="match status" value="1"/>
</dbReference>
<evidence type="ECO:0000313" key="4">
    <source>
        <dbReference type="Proteomes" id="UP000035065"/>
    </source>
</evidence>
<dbReference type="RefSeq" id="WP_009680925.1">
    <property type="nucleotide sequence ID" value="NZ_AEUD01000022.1"/>
</dbReference>
<dbReference type="eggNOG" id="COG2226">
    <property type="taxonomic scope" value="Bacteria"/>
</dbReference>
<organism evidence="3 4">
    <name type="scientific">Gordonia neofelifaecis NRRL B-59395</name>
    <dbReference type="NCBI Taxonomy" id="644548"/>
    <lineage>
        <taxon>Bacteria</taxon>
        <taxon>Bacillati</taxon>
        <taxon>Actinomycetota</taxon>
        <taxon>Actinomycetes</taxon>
        <taxon>Mycobacteriales</taxon>
        <taxon>Gordoniaceae</taxon>
        <taxon>Gordonia</taxon>
    </lineage>
</organism>
<dbReference type="AlphaFoldDB" id="F1YP83"/>
<evidence type="ECO:0000313" key="3">
    <source>
        <dbReference type="EMBL" id="EGD53478.1"/>
    </source>
</evidence>
<accession>F1YP83</accession>
<keyword evidence="4" id="KW-1185">Reference proteome</keyword>
<evidence type="ECO:0000259" key="2">
    <source>
        <dbReference type="Pfam" id="PF13649"/>
    </source>
</evidence>